<dbReference type="HAMAP" id="MF_00108">
    <property type="entry name" value="IspD"/>
    <property type="match status" value="1"/>
</dbReference>
<evidence type="ECO:0000256" key="5">
    <source>
        <dbReference type="ARBA" id="ARBA00022695"/>
    </source>
</evidence>
<dbReference type="RefSeq" id="WP_268245245.1">
    <property type="nucleotide sequence ID" value="NZ_BNAH01000005.1"/>
</dbReference>
<dbReference type="CDD" id="cd02516">
    <property type="entry name" value="CDP-ME_synthetase"/>
    <property type="match status" value="1"/>
</dbReference>
<dbReference type="NCBIfam" id="TIGR00453">
    <property type="entry name" value="ispD"/>
    <property type="match status" value="1"/>
</dbReference>
<dbReference type="InterPro" id="IPR029044">
    <property type="entry name" value="Nucleotide-diphossugar_trans"/>
</dbReference>
<keyword evidence="6 7" id="KW-0414">Isoprene biosynthesis</keyword>
<evidence type="ECO:0000256" key="2">
    <source>
        <dbReference type="ARBA" id="ARBA00004787"/>
    </source>
</evidence>
<keyword evidence="9" id="KW-1185">Reference proteome</keyword>
<reference evidence="9" key="1">
    <citation type="journal article" date="2019" name="Int. J. Syst. Evol. Microbiol.">
        <title>The Global Catalogue of Microorganisms (GCM) 10K type strain sequencing project: providing services to taxonomists for standard genome sequencing and annotation.</title>
        <authorList>
            <consortium name="The Broad Institute Genomics Platform"/>
            <consortium name="The Broad Institute Genome Sequencing Center for Infectious Disease"/>
            <person name="Wu L."/>
            <person name="Ma J."/>
        </authorList>
    </citation>
    <scope>NUCLEOTIDE SEQUENCE [LARGE SCALE GENOMIC DNA]</scope>
    <source>
        <strain evidence="9">CGMCC 1.15922</strain>
    </source>
</reference>
<sequence length="251" mass="28121">MTKQTEQVTNYDTSHLVVIVPAAGIGKRMKMQQPKQYLMIKNQTILEHTVHRLLSHPNIVKVIIVISPDDDFFATTDLAKLDNVNTVVGGKERVDSVLAGLKSINKEEYPWVLVHDAARPCVSHHDISALIEQCQIANTGGLLATPIRDTIKRSTRLSDQNLVLETVDRDQLWHALTPQMYPTEKLLFAIETALTKNAIITDEASAIEHIGVESLLVEGSSDNLKITRPDDLQLAEYILSKQQQQKFKEIV</sequence>
<feature type="site" description="Transition state stabilizer" evidence="7">
    <location>
        <position position="35"/>
    </location>
</feature>
<dbReference type="Pfam" id="PF01128">
    <property type="entry name" value="IspD"/>
    <property type="match status" value="1"/>
</dbReference>
<dbReference type="GO" id="GO:0016779">
    <property type="term" value="F:nucleotidyltransferase activity"/>
    <property type="evidence" value="ECO:0007669"/>
    <property type="project" value="UniProtKB-KW"/>
</dbReference>
<evidence type="ECO:0000256" key="4">
    <source>
        <dbReference type="ARBA" id="ARBA00022679"/>
    </source>
</evidence>
<dbReference type="PANTHER" id="PTHR32125">
    <property type="entry name" value="2-C-METHYL-D-ERYTHRITOL 4-PHOSPHATE CYTIDYLYLTRANSFERASE, CHLOROPLASTIC"/>
    <property type="match status" value="1"/>
</dbReference>
<keyword evidence="4 7" id="KW-0808">Transferase</keyword>
<feature type="site" description="Positions MEP for the nucleophilic attack" evidence="7">
    <location>
        <position position="225"/>
    </location>
</feature>
<comment type="pathway">
    <text evidence="2 7">Isoprenoid biosynthesis; isopentenyl diphosphate biosynthesis via DXP pathway; isopentenyl diphosphate from 1-deoxy-D-xylulose 5-phosphate: step 2/6.</text>
</comment>
<evidence type="ECO:0000256" key="3">
    <source>
        <dbReference type="ARBA" id="ARBA00009789"/>
    </source>
</evidence>
<dbReference type="InterPro" id="IPR018294">
    <property type="entry name" value="ISPD_synthase_CS"/>
</dbReference>
<dbReference type="InterPro" id="IPR001228">
    <property type="entry name" value="IspD"/>
</dbReference>
<comment type="catalytic activity">
    <reaction evidence="1 7">
        <text>2-C-methyl-D-erythritol 4-phosphate + CTP + H(+) = 4-CDP-2-C-methyl-D-erythritol + diphosphate</text>
        <dbReference type="Rhea" id="RHEA:13429"/>
        <dbReference type="ChEBI" id="CHEBI:15378"/>
        <dbReference type="ChEBI" id="CHEBI:33019"/>
        <dbReference type="ChEBI" id="CHEBI:37563"/>
        <dbReference type="ChEBI" id="CHEBI:57823"/>
        <dbReference type="ChEBI" id="CHEBI:58262"/>
        <dbReference type="EC" id="2.7.7.60"/>
    </reaction>
</comment>
<dbReference type="InterPro" id="IPR034683">
    <property type="entry name" value="IspD/TarI"/>
</dbReference>
<name>A0ABQ3IMR8_9GAMM</name>
<dbReference type="PANTHER" id="PTHR32125:SF4">
    <property type="entry name" value="2-C-METHYL-D-ERYTHRITOL 4-PHOSPHATE CYTIDYLYLTRANSFERASE, CHLOROPLASTIC"/>
    <property type="match status" value="1"/>
</dbReference>
<keyword evidence="5 7" id="KW-0548">Nucleotidyltransferase</keyword>
<dbReference type="EMBL" id="BNAH01000005">
    <property type="protein sequence ID" value="GHE87322.1"/>
    <property type="molecule type" value="Genomic_DNA"/>
</dbReference>
<comment type="similarity">
    <text evidence="3 7">Belongs to the IspD/TarI cytidylyltransferase family. IspD subfamily.</text>
</comment>
<dbReference type="Proteomes" id="UP000626370">
    <property type="component" value="Unassembled WGS sequence"/>
</dbReference>
<comment type="caution">
    <text evidence="8">The sequence shown here is derived from an EMBL/GenBank/DDBJ whole genome shotgun (WGS) entry which is preliminary data.</text>
</comment>
<organism evidence="8 9">
    <name type="scientific">Thalassotalea profundi</name>
    <dbReference type="NCBI Taxonomy" id="2036687"/>
    <lineage>
        <taxon>Bacteria</taxon>
        <taxon>Pseudomonadati</taxon>
        <taxon>Pseudomonadota</taxon>
        <taxon>Gammaproteobacteria</taxon>
        <taxon>Alteromonadales</taxon>
        <taxon>Colwelliaceae</taxon>
        <taxon>Thalassotalea</taxon>
    </lineage>
</organism>
<dbReference type="PROSITE" id="PS01295">
    <property type="entry name" value="ISPD"/>
    <property type="match status" value="1"/>
</dbReference>
<feature type="site" description="Transition state stabilizer" evidence="7">
    <location>
        <position position="28"/>
    </location>
</feature>
<evidence type="ECO:0000256" key="7">
    <source>
        <dbReference type="HAMAP-Rule" id="MF_00108"/>
    </source>
</evidence>
<dbReference type="Gene3D" id="3.90.550.10">
    <property type="entry name" value="Spore Coat Polysaccharide Biosynthesis Protein SpsA, Chain A"/>
    <property type="match status" value="1"/>
</dbReference>
<protein>
    <recommendedName>
        <fullName evidence="7">2-C-methyl-D-erythritol 4-phosphate cytidylyltransferase</fullName>
        <ecNumber evidence="7">2.7.7.60</ecNumber>
    </recommendedName>
    <alternativeName>
        <fullName evidence="7">4-diphosphocytidyl-2C-methyl-D-erythritol synthase</fullName>
    </alternativeName>
    <alternativeName>
        <fullName evidence="7">MEP cytidylyltransferase</fullName>
        <shortName evidence="7">MCT</shortName>
    </alternativeName>
</protein>
<accession>A0ABQ3IMR8</accession>
<proteinExistence type="inferred from homology"/>
<dbReference type="InterPro" id="IPR050088">
    <property type="entry name" value="IspD/TarI_cytidylyltransf_bact"/>
</dbReference>
<evidence type="ECO:0000256" key="6">
    <source>
        <dbReference type="ARBA" id="ARBA00023229"/>
    </source>
</evidence>
<gene>
    <name evidence="7 8" type="primary">ispD</name>
    <name evidence="8" type="ORF">GCM10011501_15950</name>
</gene>
<feature type="site" description="Positions MEP for the nucleophilic attack" evidence="7">
    <location>
        <position position="169"/>
    </location>
</feature>
<dbReference type="SUPFAM" id="SSF53448">
    <property type="entry name" value="Nucleotide-diphospho-sugar transferases"/>
    <property type="match status" value="1"/>
</dbReference>
<evidence type="ECO:0000313" key="8">
    <source>
        <dbReference type="EMBL" id="GHE87322.1"/>
    </source>
</evidence>
<evidence type="ECO:0000313" key="9">
    <source>
        <dbReference type="Proteomes" id="UP000626370"/>
    </source>
</evidence>
<evidence type="ECO:0000256" key="1">
    <source>
        <dbReference type="ARBA" id="ARBA00001282"/>
    </source>
</evidence>
<dbReference type="EC" id="2.7.7.60" evidence="7"/>
<comment type="function">
    <text evidence="7">Catalyzes the formation of 4-diphosphocytidyl-2-C-methyl-D-erythritol from CTP and 2-C-methyl-D-erythritol 4-phosphate (MEP).</text>
</comment>